<sequence length="83" mass="9543">MRPEGVKDSLDHRFKIALQKKPVFRASGDDALSWRIERQNCISARKSARNGEMIKFFLDSVEPLHLDGDWYLSIGLTIRALAR</sequence>
<dbReference type="EMBL" id="JAWHQM010000096">
    <property type="protein sequence ID" value="KAK5637184.1"/>
    <property type="molecule type" value="Genomic_DNA"/>
</dbReference>
<evidence type="ECO:0000313" key="2">
    <source>
        <dbReference type="Proteomes" id="UP001305414"/>
    </source>
</evidence>
<reference evidence="1 2" key="1">
    <citation type="submission" date="2023-10" db="EMBL/GenBank/DDBJ databases">
        <title>Draft genome sequence of Xylaria bambusicola isolate GMP-LS, the root and basal stem rot pathogen of sugarcane in Indonesia.</title>
        <authorList>
            <person name="Selvaraj P."/>
            <person name="Muralishankar V."/>
            <person name="Muruganantham S."/>
            <person name="Sp S."/>
            <person name="Haryani S."/>
            <person name="Lau K.J.X."/>
            <person name="Naqvi N.I."/>
        </authorList>
    </citation>
    <scope>NUCLEOTIDE SEQUENCE [LARGE SCALE GENOMIC DNA]</scope>
    <source>
        <strain evidence="1">GMP-LS</strain>
    </source>
</reference>
<gene>
    <name evidence="1" type="ORF">RRF57_012896</name>
</gene>
<accession>A0AAN7V4P5</accession>
<organism evidence="1 2">
    <name type="scientific">Xylaria bambusicola</name>
    <dbReference type="NCBI Taxonomy" id="326684"/>
    <lineage>
        <taxon>Eukaryota</taxon>
        <taxon>Fungi</taxon>
        <taxon>Dikarya</taxon>
        <taxon>Ascomycota</taxon>
        <taxon>Pezizomycotina</taxon>
        <taxon>Sordariomycetes</taxon>
        <taxon>Xylariomycetidae</taxon>
        <taxon>Xylariales</taxon>
        <taxon>Xylariaceae</taxon>
        <taxon>Xylaria</taxon>
    </lineage>
</organism>
<dbReference type="AlphaFoldDB" id="A0AAN7V4P5"/>
<proteinExistence type="predicted"/>
<comment type="caution">
    <text evidence="1">The sequence shown here is derived from an EMBL/GenBank/DDBJ whole genome shotgun (WGS) entry which is preliminary data.</text>
</comment>
<name>A0AAN7V4P5_9PEZI</name>
<evidence type="ECO:0000313" key="1">
    <source>
        <dbReference type="EMBL" id="KAK5637184.1"/>
    </source>
</evidence>
<keyword evidence="2" id="KW-1185">Reference proteome</keyword>
<protein>
    <submittedName>
        <fullName evidence="1">Uncharacterized protein</fullName>
    </submittedName>
</protein>
<dbReference type="Proteomes" id="UP001305414">
    <property type="component" value="Unassembled WGS sequence"/>
</dbReference>